<evidence type="ECO:0000313" key="1">
    <source>
        <dbReference type="EMBL" id="KAK7491473.1"/>
    </source>
</evidence>
<dbReference type="AlphaFoldDB" id="A0ABD0KWC7"/>
<gene>
    <name evidence="1" type="ORF">BaRGS_00017302</name>
</gene>
<proteinExistence type="predicted"/>
<sequence>MAAEEVSATNTALESLRSLPAPSLRTKLCITSAAEKQKGVTVVIVRASFSFHLLSISFARTGRATVVTTACTVLLSSPSFLVEKNEQ</sequence>
<protein>
    <submittedName>
        <fullName evidence="1">Uncharacterized protein</fullName>
    </submittedName>
</protein>
<organism evidence="1 2">
    <name type="scientific">Batillaria attramentaria</name>
    <dbReference type="NCBI Taxonomy" id="370345"/>
    <lineage>
        <taxon>Eukaryota</taxon>
        <taxon>Metazoa</taxon>
        <taxon>Spiralia</taxon>
        <taxon>Lophotrochozoa</taxon>
        <taxon>Mollusca</taxon>
        <taxon>Gastropoda</taxon>
        <taxon>Caenogastropoda</taxon>
        <taxon>Sorbeoconcha</taxon>
        <taxon>Cerithioidea</taxon>
        <taxon>Batillariidae</taxon>
        <taxon>Batillaria</taxon>
    </lineage>
</organism>
<reference evidence="1 2" key="1">
    <citation type="journal article" date="2023" name="Sci. Data">
        <title>Genome assembly of the Korean intertidal mud-creeper Batillaria attramentaria.</title>
        <authorList>
            <person name="Patra A.K."/>
            <person name="Ho P.T."/>
            <person name="Jun S."/>
            <person name="Lee S.J."/>
            <person name="Kim Y."/>
            <person name="Won Y.J."/>
        </authorList>
    </citation>
    <scope>NUCLEOTIDE SEQUENCE [LARGE SCALE GENOMIC DNA]</scope>
    <source>
        <strain evidence="1">Wonlab-2016</strain>
    </source>
</reference>
<name>A0ABD0KWC7_9CAEN</name>
<evidence type="ECO:0000313" key="2">
    <source>
        <dbReference type="Proteomes" id="UP001519460"/>
    </source>
</evidence>
<dbReference type="Proteomes" id="UP001519460">
    <property type="component" value="Unassembled WGS sequence"/>
</dbReference>
<keyword evidence="2" id="KW-1185">Reference proteome</keyword>
<accession>A0ABD0KWC7</accession>
<dbReference type="EMBL" id="JACVVK020000114">
    <property type="protein sequence ID" value="KAK7491473.1"/>
    <property type="molecule type" value="Genomic_DNA"/>
</dbReference>
<comment type="caution">
    <text evidence="1">The sequence shown here is derived from an EMBL/GenBank/DDBJ whole genome shotgun (WGS) entry which is preliminary data.</text>
</comment>